<dbReference type="RefSeq" id="WP_054291115.1">
    <property type="nucleotide sequence ID" value="NZ_CP012752.1"/>
</dbReference>
<dbReference type="InterPro" id="IPR011990">
    <property type="entry name" value="TPR-like_helical_dom_sf"/>
</dbReference>
<dbReference type="SUPFAM" id="SSF52540">
    <property type="entry name" value="P-loop containing nucleoside triphosphate hydrolases"/>
    <property type="match status" value="1"/>
</dbReference>
<accession>A0A0N9I0L7</accession>
<dbReference type="STRING" id="860235.AOZ06_21910"/>
<comment type="similarity">
    <text evidence="1">Belongs to the AfsR/DnrI/RedD regulatory family.</text>
</comment>
<dbReference type="OrthoDB" id="9812579at2"/>
<dbReference type="KEGG" id="kphy:AOZ06_21910"/>
<dbReference type="Gene3D" id="1.10.10.10">
    <property type="entry name" value="Winged helix-like DNA-binding domain superfamily/Winged helix DNA-binding domain"/>
    <property type="match status" value="1"/>
</dbReference>
<dbReference type="Gene3D" id="1.25.40.10">
    <property type="entry name" value="Tetratricopeptide repeat domain"/>
    <property type="match status" value="2"/>
</dbReference>
<reference evidence="5 6" key="1">
    <citation type="submission" date="2015-07" db="EMBL/GenBank/DDBJ databases">
        <title>Genome sequencing of Kibdelosporangium phytohabitans.</title>
        <authorList>
            <person name="Qin S."/>
            <person name="Xing K."/>
        </authorList>
    </citation>
    <scope>NUCLEOTIDE SEQUENCE [LARGE SCALE GENOMIC DNA]</scope>
    <source>
        <strain evidence="5 6">KLBMP1111</strain>
    </source>
</reference>
<evidence type="ECO:0000313" key="5">
    <source>
        <dbReference type="EMBL" id="ALG09211.1"/>
    </source>
</evidence>
<dbReference type="InterPro" id="IPR001867">
    <property type="entry name" value="OmpR/PhoB-type_DNA-bd"/>
</dbReference>
<evidence type="ECO:0000313" key="6">
    <source>
        <dbReference type="Proteomes" id="UP000063699"/>
    </source>
</evidence>
<dbReference type="EMBL" id="CP012752">
    <property type="protein sequence ID" value="ALG09211.1"/>
    <property type="molecule type" value="Genomic_DNA"/>
</dbReference>
<gene>
    <name evidence="5" type="ORF">AOZ06_21910</name>
</gene>
<dbReference type="SUPFAM" id="SSF46894">
    <property type="entry name" value="C-terminal effector domain of the bipartite response regulators"/>
    <property type="match status" value="1"/>
</dbReference>
<dbReference type="CDD" id="cd15831">
    <property type="entry name" value="BTAD"/>
    <property type="match status" value="1"/>
</dbReference>
<dbReference type="Proteomes" id="UP000063699">
    <property type="component" value="Chromosome"/>
</dbReference>
<dbReference type="Pfam" id="PF00931">
    <property type="entry name" value="NB-ARC"/>
    <property type="match status" value="1"/>
</dbReference>
<protein>
    <submittedName>
        <fullName evidence="5">AfsR family transcriptional regulator</fullName>
    </submittedName>
</protein>
<dbReference type="InterPro" id="IPR002182">
    <property type="entry name" value="NB-ARC"/>
</dbReference>
<dbReference type="SUPFAM" id="SSF48452">
    <property type="entry name" value="TPR-like"/>
    <property type="match status" value="1"/>
</dbReference>
<evidence type="ECO:0000259" key="4">
    <source>
        <dbReference type="PROSITE" id="PS51755"/>
    </source>
</evidence>
<dbReference type="Pfam" id="PF03704">
    <property type="entry name" value="BTAD"/>
    <property type="match status" value="1"/>
</dbReference>
<sequence length="864" mass="93852">MRYGVLGPLVVWADDGGAVPVPEAKVRALLAHLLLHDGGPISADRLVADLWGEAPPRRPLNALQAKVSQLRRVLGRDEVVHQAAGYRLRLAADDLDAHRFEQLARRARAAEDTQSKVTLLTDALALWRAAPYLDVSDAVFARGEIARLEELRLSVLEDQAEARLELGEHAAVAAELADLVERHPLRERLRMTQMRALYQSGRQSEALTCFQDLRCRLDRELGVAPGPEITGLHDAILRQEPRLALVRRDPRTNLPAAVTTLIGRQDAIDEVRSLVDAGSGDRAVTLVGPGGVGKTRLAVAAAQGLVPRYPDGVWLMEFAGVSQHATGEDIAERIIATLGLCDSAASTPEPVDNVGFLCTALKDKRPLLVLDNCEHVVEPVACVVAPLLAAAPDVRVLVTSHEALDIPGETVRPVPPLRVSDDPAEARDSAAVELFVQRAAAAVPGFALDEGNADAVVTICRRLDGIPLALELVAPRLRVLGLDELAARLDDRFTLPLGKSRGRPARQQTLRAMIDWSWELLSADERTVLSGLAVHPDGCTLPSATTVCVGLGVAADQVLGLVSRLVDRSLVVRDGQRFRLLESVAAYCLDRLRETGALDATRDLFVSCYLEVARNADKYLRGRQQPQYLRLLDTETVNLRRALDVAADGQALRLVNSLAWYWFLRGRFPEARRSLTNALARSGGARSDRATARAWLAGFALRSGMPAKPRIEIDDPVLLARMQWFVGSALGGPEGSLMVGSSLANTRAAGDRWGEAVALIDAGEHERALELFVELGDHWGRLRATRSQTTPHTGDHEAALRIAEDLGLWTEVVETLCCLGDDALDGDDRGEARKLYDRALHVSIEHSYARGESLAKAGLARIEP</sequence>
<dbReference type="AlphaFoldDB" id="A0A0N9I0L7"/>
<dbReference type="InterPro" id="IPR036388">
    <property type="entry name" value="WH-like_DNA-bd_sf"/>
</dbReference>
<dbReference type="InterPro" id="IPR005158">
    <property type="entry name" value="BTAD"/>
</dbReference>
<dbReference type="GO" id="GO:0006355">
    <property type="term" value="P:regulation of DNA-templated transcription"/>
    <property type="evidence" value="ECO:0007669"/>
    <property type="project" value="InterPro"/>
</dbReference>
<proteinExistence type="inferred from homology"/>
<dbReference type="PANTHER" id="PTHR47691:SF3">
    <property type="entry name" value="HTH-TYPE TRANSCRIPTIONAL REGULATOR RV0890C-RELATED"/>
    <property type="match status" value="1"/>
</dbReference>
<dbReference type="InterPro" id="IPR016032">
    <property type="entry name" value="Sig_transdc_resp-reg_C-effctor"/>
</dbReference>
<dbReference type="PRINTS" id="PR00364">
    <property type="entry name" value="DISEASERSIST"/>
</dbReference>
<feature type="DNA-binding region" description="OmpR/PhoB-type" evidence="3">
    <location>
        <begin position="1"/>
        <end position="90"/>
    </location>
</feature>
<organism evidence="5 6">
    <name type="scientific">Kibdelosporangium phytohabitans</name>
    <dbReference type="NCBI Taxonomy" id="860235"/>
    <lineage>
        <taxon>Bacteria</taxon>
        <taxon>Bacillati</taxon>
        <taxon>Actinomycetota</taxon>
        <taxon>Actinomycetes</taxon>
        <taxon>Pseudonocardiales</taxon>
        <taxon>Pseudonocardiaceae</taxon>
        <taxon>Kibdelosporangium</taxon>
    </lineage>
</organism>
<keyword evidence="2 3" id="KW-0238">DNA-binding</keyword>
<dbReference type="PANTHER" id="PTHR47691">
    <property type="entry name" value="REGULATOR-RELATED"/>
    <property type="match status" value="1"/>
</dbReference>
<dbReference type="PROSITE" id="PS51755">
    <property type="entry name" value="OMPR_PHOB"/>
    <property type="match status" value="1"/>
</dbReference>
<dbReference type="GO" id="GO:0043531">
    <property type="term" value="F:ADP binding"/>
    <property type="evidence" value="ECO:0007669"/>
    <property type="project" value="InterPro"/>
</dbReference>
<dbReference type="Gene3D" id="3.40.50.300">
    <property type="entry name" value="P-loop containing nucleotide triphosphate hydrolases"/>
    <property type="match status" value="1"/>
</dbReference>
<name>A0A0N9I0L7_9PSEU</name>
<dbReference type="InterPro" id="IPR027417">
    <property type="entry name" value="P-loop_NTPase"/>
</dbReference>
<keyword evidence="6" id="KW-1185">Reference proteome</keyword>
<dbReference type="GO" id="GO:0000160">
    <property type="term" value="P:phosphorelay signal transduction system"/>
    <property type="evidence" value="ECO:0007669"/>
    <property type="project" value="InterPro"/>
</dbReference>
<evidence type="ECO:0000256" key="1">
    <source>
        <dbReference type="ARBA" id="ARBA00005820"/>
    </source>
</evidence>
<dbReference type="SMART" id="SM01043">
    <property type="entry name" value="BTAD"/>
    <property type="match status" value="1"/>
</dbReference>
<dbReference type="SMART" id="SM00862">
    <property type="entry name" value="Trans_reg_C"/>
    <property type="match status" value="1"/>
</dbReference>
<evidence type="ECO:0000256" key="3">
    <source>
        <dbReference type="PROSITE-ProRule" id="PRU01091"/>
    </source>
</evidence>
<dbReference type="GO" id="GO:0003677">
    <property type="term" value="F:DNA binding"/>
    <property type="evidence" value="ECO:0007669"/>
    <property type="project" value="UniProtKB-UniRule"/>
</dbReference>
<evidence type="ECO:0000256" key="2">
    <source>
        <dbReference type="ARBA" id="ARBA00023125"/>
    </source>
</evidence>
<feature type="domain" description="OmpR/PhoB-type" evidence="4">
    <location>
        <begin position="1"/>
        <end position="90"/>
    </location>
</feature>